<dbReference type="InterPro" id="IPR000182">
    <property type="entry name" value="GNAT_dom"/>
</dbReference>
<evidence type="ECO:0000259" key="1">
    <source>
        <dbReference type="PROSITE" id="PS51186"/>
    </source>
</evidence>
<proteinExistence type="predicted"/>
<keyword evidence="3" id="KW-1185">Reference proteome</keyword>
<dbReference type="PANTHER" id="PTHR42791:SF5">
    <property type="entry name" value="HYPOTHETICAL ACETYLTRANSFERASE (EUROFUNG)"/>
    <property type="match status" value="1"/>
</dbReference>
<gene>
    <name evidence="2" type="ORF">G7Y89_g5219</name>
</gene>
<dbReference type="InterPro" id="IPR052523">
    <property type="entry name" value="Trichothecene_AcTrans"/>
</dbReference>
<dbReference type="EMBL" id="JAAMPI010000307">
    <property type="protein sequence ID" value="KAF4632909.1"/>
    <property type="molecule type" value="Genomic_DNA"/>
</dbReference>
<dbReference type="SUPFAM" id="SSF55729">
    <property type="entry name" value="Acyl-CoA N-acyltransferases (Nat)"/>
    <property type="match status" value="1"/>
</dbReference>
<reference evidence="2 3" key="1">
    <citation type="submission" date="2020-03" db="EMBL/GenBank/DDBJ databases">
        <title>Draft Genome Sequence of Cudoniella acicularis.</title>
        <authorList>
            <person name="Buettner E."/>
            <person name="Kellner H."/>
        </authorList>
    </citation>
    <scope>NUCLEOTIDE SEQUENCE [LARGE SCALE GENOMIC DNA]</scope>
    <source>
        <strain evidence="2 3">DSM 108380</strain>
    </source>
</reference>
<dbReference type="CDD" id="cd04301">
    <property type="entry name" value="NAT_SF"/>
    <property type="match status" value="1"/>
</dbReference>
<organism evidence="2 3">
    <name type="scientific">Cudoniella acicularis</name>
    <dbReference type="NCBI Taxonomy" id="354080"/>
    <lineage>
        <taxon>Eukaryota</taxon>
        <taxon>Fungi</taxon>
        <taxon>Dikarya</taxon>
        <taxon>Ascomycota</taxon>
        <taxon>Pezizomycotina</taxon>
        <taxon>Leotiomycetes</taxon>
        <taxon>Helotiales</taxon>
        <taxon>Tricladiaceae</taxon>
        <taxon>Cudoniella</taxon>
    </lineage>
</organism>
<name>A0A8H4W6P6_9HELO</name>
<dbReference type="PANTHER" id="PTHR42791">
    <property type="entry name" value="GNAT FAMILY ACETYLTRANSFERASE"/>
    <property type="match status" value="1"/>
</dbReference>
<dbReference type="Gene3D" id="3.40.630.30">
    <property type="match status" value="1"/>
</dbReference>
<dbReference type="Pfam" id="PF00583">
    <property type="entry name" value="Acetyltransf_1"/>
    <property type="match status" value="1"/>
</dbReference>
<feature type="domain" description="N-acetyltransferase" evidence="1">
    <location>
        <begin position="3"/>
        <end position="219"/>
    </location>
</feature>
<dbReference type="AlphaFoldDB" id="A0A8H4W6P6"/>
<accession>A0A8H4W6P6</accession>
<dbReference type="Proteomes" id="UP000566819">
    <property type="component" value="Unassembled WGS sequence"/>
</dbReference>
<comment type="caution">
    <text evidence="2">The sequence shown here is derived from an EMBL/GenBank/DDBJ whole genome shotgun (WGS) entry which is preliminary data.</text>
</comment>
<sequence length="223" mass="25735">MPLKLREVTTEAEFGRVCAVETEAFKDPFFGFWQVFYGTGSQEDFCSRQWSWHKDDPSSNWLYVEDEETGSVIAGAQWNIYEKSPYAKESEMLTPYWVPEGDFKDVAGQLLKGFLSYRPIRMNEPHILLSFCFTHPEHRRRGAGRILMEWGTKKADELGLPSYIEATDIGLQLYESCGFKIEGDLDLDATTKNPSEGFIILREKLGCPIHGWFMRRPANNRIE</sequence>
<evidence type="ECO:0000313" key="2">
    <source>
        <dbReference type="EMBL" id="KAF4632909.1"/>
    </source>
</evidence>
<dbReference type="OrthoDB" id="410198at2759"/>
<protein>
    <recommendedName>
        <fullName evidence="1">N-acetyltransferase domain-containing protein</fullName>
    </recommendedName>
</protein>
<dbReference type="GO" id="GO:0016747">
    <property type="term" value="F:acyltransferase activity, transferring groups other than amino-acyl groups"/>
    <property type="evidence" value="ECO:0007669"/>
    <property type="project" value="InterPro"/>
</dbReference>
<dbReference type="InterPro" id="IPR016181">
    <property type="entry name" value="Acyl_CoA_acyltransferase"/>
</dbReference>
<evidence type="ECO:0000313" key="3">
    <source>
        <dbReference type="Proteomes" id="UP000566819"/>
    </source>
</evidence>
<dbReference type="PROSITE" id="PS51186">
    <property type="entry name" value="GNAT"/>
    <property type="match status" value="1"/>
</dbReference>